<accession>A0A0B6YF45</accession>
<dbReference type="EMBL" id="HACG01007526">
    <property type="protein sequence ID" value="CEK54391.1"/>
    <property type="molecule type" value="Transcribed_RNA"/>
</dbReference>
<reference evidence="1" key="1">
    <citation type="submission" date="2014-12" db="EMBL/GenBank/DDBJ databases">
        <title>Insight into the proteome of Arion vulgaris.</title>
        <authorList>
            <person name="Aradska J."/>
            <person name="Bulat T."/>
            <person name="Smidak R."/>
            <person name="Sarate P."/>
            <person name="Gangsoo J."/>
            <person name="Sialana F."/>
            <person name="Bilban M."/>
            <person name="Lubec G."/>
        </authorList>
    </citation>
    <scope>NUCLEOTIDE SEQUENCE</scope>
    <source>
        <tissue evidence="1">Skin</tissue>
    </source>
</reference>
<sequence length="53" mass="6107">MSSYTKSCDIIVQSDSKYNLLKAASYISVVQCLYTLEYIWMMAGDEPGCMWRL</sequence>
<proteinExistence type="predicted"/>
<dbReference type="AlphaFoldDB" id="A0A0B6YF45"/>
<protein>
    <submittedName>
        <fullName evidence="1">Uncharacterized protein</fullName>
    </submittedName>
</protein>
<gene>
    <name evidence="1" type="primary">ORF22669</name>
</gene>
<feature type="non-terminal residue" evidence="1">
    <location>
        <position position="53"/>
    </location>
</feature>
<organism evidence="1">
    <name type="scientific">Arion vulgaris</name>
    <dbReference type="NCBI Taxonomy" id="1028688"/>
    <lineage>
        <taxon>Eukaryota</taxon>
        <taxon>Metazoa</taxon>
        <taxon>Spiralia</taxon>
        <taxon>Lophotrochozoa</taxon>
        <taxon>Mollusca</taxon>
        <taxon>Gastropoda</taxon>
        <taxon>Heterobranchia</taxon>
        <taxon>Euthyneura</taxon>
        <taxon>Panpulmonata</taxon>
        <taxon>Eupulmonata</taxon>
        <taxon>Stylommatophora</taxon>
        <taxon>Helicina</taxon>
        <taxon>Arionoidea</taxon>
        <taxon>Arionidae</taxon>
        <taxon>Arion</taxon>
    </lineage>
</organism>
<name>A0A0B6YF45_9EUPU</name>
<evidence type="ECO:0000313" key="1">
    <source>
        <dbReference type="EMBL" id="CEK54391.1"/>
    </source>
</evidence>